<dbReference type="AlphaFoldDB" id="A0AAV1I097"/>
<dbReference type="Proteomes" id="UP001314263">
    <property type="component" value="Unassembled WGS sequence"/>
</dbReference>
<evidence type="ECO:0008006" key="3">
    <source>
        <dbReference type="Google" id="ProtNLM"/>
    </source>
</evidence>
<dbReference type="CDD" id="cd00060">
    <property type="entry name" value="FHA"/>
    <property type="match status" value="1"/>
</dbReference>
<reference evidence="1 2" key="1">
    <citation type="submission" date="2023-10" db="EMBL/GenBank/DDBJ databases">
        <authorList>
            <person name="Maclean D."/>
            <person name="Macfadyen A."/>
        </authorList>
    </citation>
    <scope>NUCLEOTIDE SEQUENCE [LARGE SCALE GENOMIC DNA]</scope>
</reference>
<comment type="caution">
    <text evidence="1">The sequence shown here is derived from an EMBL/GenBank/DDBJ whole genome shotgun (WGS) entry which is preliminary data.</text>
</comment>
<name>A0AAV1I097_9CHLO</name>
<accession>A0AAV1I097</accession>
<evidence type="ECO:0000313" key="1">
    <source>
        <dbReference type="EMBL" id="CAK0769994.1"/>
    </source>
</evidence>
<dbReference type="Gene3D" id="2.60.200.20">
    <property type="match status" value="1"/>
</dbReference>
<proteinExistence type="predicted"/>
<evidence type="ECO:0000313" key="2">
    <source>
        <dbReference type="Proteomes" id="UP001314263"/>
    </source>
</evidence>
<keyword evidence="2" id="KW-1185">Reference proteome</keyword>
<protein>
    <recommendedName>
        <fullName evidence="3">FHA domain-containing protein</fullName>
    </recommendedName>
</protein>
<dbReference type="SUPFAM" id="SSF49879">
    <property type="entry name" value="SMAD/FHA domain"/>
    <property type="match status" value="1"/>
</dbReference>
<organism evidence="1 2">
    <name type="scientific">Coccomyxa viridis</name>
    <dbReference type="NCBI Taxonomy" id="1274662"/>
    <lineage>
        <taxon>Eukaryota</taxon>
        <taxon>Viridiplantae</taxon>
        <taxon>Chlorophyta</taxon>
        <taxon>core chlorophytes</taxon>
        <taxon>Trebouxiophyceae</taxon>
        <taxon>Trebouxiophyceae incertae sedis</taxon>
        <taxon>Coccomyxaceae</taxon>
        <taxon>Coccomyxa</taxon>
    </lineage>
</organism>
<gene>
    <name evidence="1" type="ORF">CVIRNUC_003723</name>
</gene>
<sequence>MNARYHLQASNSTPYSSAFSNLRREHLHSYRYKSQSSVQSAIAITGPDGKTRNFDQEVVSIGTSPKADMQVSGSNIAEQHAEISQKYNRTYCKALAGDEQDVTSSSYTWLDDSEASLQTGVSYLLAPKACISIGEKSNSFVVDFEEESKGGTGMMEMLMQSLAASGSEEVKKQVKDRLG</sequence>
<dbReference type="InterPro" id="IPR008984">
    <property type="entry name" value="SMAD_FHA_dom_sf"/>
</dbReference>
<dbReference type="EMBL" id="CAUYUE010000004">
    <property type="protein sequence ID" value="CAK0769994.1"/>
    <property type="molecule type" value="Genomic_DNA"/>
</dbReference>